<dbReference type="STRING" id="765440.A0A0C3FHR9"/>
<dbReference type="InParanoid" id="A0A0C3FHR9"/>
<dbReference type="PANTHER" id="PTHR46363">
    <property type="entry name" value="DEOXYRIBONUCLEASE TATDN2-RELATED"/>
    <property type="match status" value="1"/>
</dbReference>
<dbReference type="Proteomes" id="UP000054166">
    <property type="component" value="Unassembled WGS sequence"/>
</dbReference>
<organism evidence="1 2">
    <name type="scientific">Piloderma croceum (strain F 1598)</name>
    <dbReference type="NCBI Taxonomy" id="765440"/>
    <lineage>
        <taxon>Eukaryota</taxon>
        <taxon>Fungi</taxon>
        <taxon>Dikarya</taxon>
        <taxon>Basidiomycota</taxon>
        <taxon>Agaricomycotina</taxon>
        <taxon>Agaricomycetes</taxon>
        <taxon>Agaricomycetidae</taxon>
        <taxon>Atheliales</taxon>
        <taxon>Atheliaceae</taxon>
        <taxon>Piloderma</taxon>
    </lineage>
</organism>
<dbReference type="SUPFAM" id="SSF51556">
    <property type="entry name" value="Metallo-dependent hydrolases"/>
    <property type="match status" value="1"/>
</dbReference>
<dbReference type="GO" id="GO:0016788">
    <property type="term" value="F:hydrolase activity, acting on ester bonds"/>
    <property type="evidence" value="ECO:0007669"/>
    <property type="project" value="InterPro"/>
</dbReference>
<dbReference type="OrthoDB" id="6079689at2759"/>
<dbReference type="AlphaFoldDB" id="A0A0C3FHR9"/>
<sequence>MLARYQWSLRAPFYTRLYATRAYRYKPMGKNKKQSIPDEAHLLLPAYAINTGIVDTHTHLVSTFAQYQSKYKGGKYETIYDFVRGLYQGRKVESIVDVWCEAPVQTIWRELADSALKKDERWSGIEYWFVMGVHPHEAKLYTDATEKDILEAMAHPRCVGWGEIGLDYHYDNSPRDIQQSIFIRQLRNAVKLRKSITVHTREAEEDTERILKEEVPKDHRIHIHCYTDSPELAQRLLDHFPNLYIGITGVITYSTNLNTAALIRQMSSSSPTSPGSLRILLETDAPYMIPSNLYSSLTLAAPDLKGKKLPLCHTAMIPWTAEFVAGLIGKEEWDTERVLKVARDNARTVYGV</sequence>
<dbReference type="Pfam" id="PF01026">
    <property type="entry name" value="TatD_DNase"/>
    <property type="match status" value="1"/>
</dbReference>
<proteinExistence type="predicted"/>
<name>A0A0C3FHR9_PILCF</name>
<reference evidence="1 2" key="1">
    <citation type="submission" date="2014-04" db="EMBL/GenBank/DDBJ databases">
        <authorList>
            <consortium name="DOE Joint Genome Institute"/>
            <person name="Kuo A."/>
            <person name="Tarkka M."/>
            <person name="Buscot F."/>
            <person name="Kohler A."/>
            <person name="Nagy L.G."/>
            <person name="Floudas D."/>
            <person name="Copeland A."/>
            <person name="Barry K.W."/>
            <person name="Cichocki N."/>
            <person name="Veneault-Fourrey C."/>
            <person name="LaButti K."/>
            <person name="Lindquist E.A."/>
            <person name="Lipzen A."/>
            <person name="Lundell T."/>
            <person name="Morin E."/>
            <person name="Murat C."/>
            <person name="Sun H."/>
            <person name="Tunlid A."/>
            <person name="Henrissat B."/>
            <person name="Grigoriev I.V."/>
            <person name="Hibbett D.S."/>
            <person name="Martin F."/>
            <person name="Nordberg H.P."/>
            <person name="Cantor M.N."/>
            <person name="Hua S.X."/>
        </authorList>
    </citation>
    <scope>NUCLEOTIDE SEQUENCE [LARGE SCALE GENOMIC DNA]</scope>
    <source>
        <strain evidence="1 2">F 1598</strain>
    </source>
</reference>
<evidence type="ECO:0008006" key="3">
    <source>
        <dbReference type="Google" id="ProtNLM"/>
    </source>
</evidence>
<protein>
    <recommendedName>
        <fullName evidence="3">Amidohydrolase-related domain-containing protein</fullName>
    </recommendedName>
</protein>
<dbReference type="InterPro" id="IPR001130">
    <property type="entry name" value="TatD-like"/>
</dbReference>
<evidence type="ECO:0000313" key="2">
    <source>
        <dbReference type="Proteomes" id="UP000054166"/>
    </source>
</evidence>
<reference evidence="2" key="2">
    <citation type="submission" date="2015-01" db="EMBL/GenBank/DDBJ databases">
        <title>Evolutionary Origins and Diversification of the Mycorrhizal Mutualists.</title>
        <authorList>
            <consortium name="DOE Joint Genome Institute"/>
            <consortium name="Mycorrhizal Genomics Consortium"/>
            <person name="Kohler A."/>
            <person name="Kuo A."/>
            <person name="Nagy L.G."/>
            <person name="Floudas D."/>
            <person name="Copeland A."/>
            <person name="Barry K.W."/>
            <person name="Cichocki N."/>
            <person name="Veneault-Fourrey C."/>
            <person name="LaButti K."/>
            <person name="Lindquist E.A."/>
            <person name="Lipzen A."/>
            <person name="Lundell T."/>
            <person name="Morin E."/>
            <person name="Murat C."/>
            <person name="Riley R."/>
            <person name="Ohm R."/>
            <person name="Sun H."/>
            <person name="Tunlid A."/>
            <person name="Henrissat B."/>
            <person name="Grigoriev I.V."/>
            <person name="Hibbett D.S."/>
            <person name="Martin F."/>
        </authorList>
    </citation>
    <scope>NUCLEOTIDE SEQUENCE [LARGE SCALE GENOMIC DNA]</scope>
    <source>
        <strain evidence="2">F 1598</strain>
    </source>
</reference>
<dbReference type="HOGENOM" id="CLU_031506_2_0_1"/>
<keyword evidence="2" id="KW-1185">Reference proteome</keyword>
<gene>
    <name evidence="1" type="ORF">PILCRDRAFT_823673</name>
</gene>
<dbReference type="InterPro" id="IPR032466">
    <property type="entry name" value="Metal_Hydrolase"/>
</dbReference>
<dbReference type="EMBL" id="KN833011">
    <property type="protein sequence ID" value="KIM79104.1"/>
    <property type="molecule type" value="Genomic_DNA"/>
</dbReference>
<dbReference type="PANTHER" id="PTHR46363:SF1">
    <property type="entry name" value="DEOXYRIBONUCLEASE TATDN2-RELATED"/>
    <property type="match status" value="1"/>
</dbReference>
<dbReference type="Gene3D" id="3.20.20.140">
    <property type="entry name" value="Metal-dependent hydrolases"/>
    <property type="match status" value="1"/>
</dbReference>
<evidence type="ECO:0000313" key="1">
    <source>
        <dbReference type="EMBL" id="KIM79104.1"/>
    </source>
</evidence>
<accession>A0A0C3FHR9</accession>
<dbReference type="CDD" id="cd01310">
    <property type="entry name" value="TatD_DNAse"/>
    <property type="match status" value="1"/>
</dbReference>